<keyword evidence="2" id="KW-0539">Nucleus</keyword>
<sequence>MPIVLLTPPTMPLNSSCTECRSKRLRCDRNQPCSRCSSKGKAHLCQREARKPRGGQRPRPIVNGERPIVNGEQGLAEPSSLSSSSLSTSGSPSSVSSFDILPDAATCKELLYIFERRVYTLVGACVDLVHLRDIVQKRSLANQSRDDALLCTTVLASSIHHHFDPQAKKELRSRHARLIEASLGFLDLERQSVSTLKGLQSLIFLLFSGLEGAQSQSLFDVAVRSAQAMGLHRLGNAPIEDEGAVRSWWLLVARSWITATQTGTYAIHASQFSTRRWIVLPSERQQLHQDEPHGWTTTSFLESMLTLADVTRRSVDLLNAIPSPSTTHTSSAAAVEIETRKMLARNFVDAAMILPEYYSFAQPIKTSKLANRWKVGDKPRHSQERCVLQQYIFTNVARLHVYEMCSETPVTIEEIPLQAIKVLSSHLYTFLTQACDVKLPLGSSASHASPEESGIDRQVPLVARQLMQRKLLYILNEEQEIGGPAVEEEHRHPDCLRITALVERLSSPDSTFGQLKETCEAIIAACDEACLRSSTAHINSPTAAADLAAHRDSTLETRPHLIDLQDPLGLTMDQVWAQLSAQLFFQ</sequence>
<dbReference type="GO" id="GO:0005634">
    <property type="term" value="C:nucleus"/>
    <property type="evidence" value="ECO:0007669"/>
    <property type="project" value="UniProtKB-SubCell"/>
</dbReference>
<keyword evidence="6" id="KW-1185">Reference proteome</keyword>
<dbReference type="InterPro" id="IPR036864">
    <property type="entry name" value="Zn2-C6_fun-type_DNA-bd_sf"/>
</dbReference>
<evidence type="ECO:0000256" key="2">
    <source>
        <dbReference type="ARBA" id="ARBA00023242"/>
    </source>
</evidence>
<dbReference type="PANTHER" id="PTHR31001:SF89">
    <property type="entry name" value="ZN(2)-C6 FUNGAL-TYPE DOMAIN-CONTAINING PROTEIN"/>
    <property type="match status" value="1"/>
</dbReference>
<feature type="region of interest" description="Disordered" evidence="3">
    <location>
        <begin position="47"/>
        <end position="96"/>
    </location>
</feature>
<dbReference type="AlphaFoldDB" id="A0A316YZ04"/>
<dbReference type="GO" id="GO:0000981">
    <property type="term" value="F:DNA-binding transcription factor activity, RNA polymerase II-specific"/>
    <property type="evidence" value="ECO:0007669"/>
    <property type="project" value="InterPro"/>
</dbReference>
<protein>
    <recommendedName>
        <fullName evidence="4">Zn(2)-C6 fungal-type domain-containing protein</fullName>
    </recommendedName>
</protein>
<evidence type="ECO:0000259" key="4">
    <source>
        <dbReference type="PROSITE" id="PS50048"/>
    </source>
</evidence>
<dbReference type="InterPro" id="IPR050613">
    <property type="entry name" value="Sec_Metabolite_Reg"/>
</dbReference>
<organism evidence="5 6">
    <name type="scientific">Acaromyces ingoldii</name>
    <dbReference type="NCBI Taxonomy" id="215250"/>
    <lineage>
        <taxon>Eukaryota</taxon>
        <taxon>Fungi</taxon>
        <taxon>Dikarya</taxon>
        <taxon>Basidiomycota</taxon>
        <taxon>Ustilaginomycotina</taxon>
        <taxon>Exobasidiomycetes</taxon>
        <taxon>Exobasidiales</taxon>
        <taxon>Cryptobasidiaceae</taxon>
        <taxon>Acaromyces</taxon>
    </lineage>
</organism>
<dbReference type="GeneID" id="37045274"/>
<dbReference type="InParanoid" id="A0A316YZ04"/>
<dbReference type="SMART" id="SM00066">
    <property type="entry name" value="GAL4"/>
    <property type="match status" value="1"/>
</dbReference>
<dbReference type="STRING" id="215250.A0A316YZ04"/>
<dbReference type="CDD" id="cd12148">
    <property type="entry name" value="fungal_TF_MHR"/>
    <property type="match status" value="1"/>
</dbReference>
<dbReference type="PANTHER" id="PTHR31001">
    <property type="entry name" value="UNCHARACTERIZED TRANSCRIPTIONAL REGULATORY PROTEIN"/>
    <property type="match status" value="1"/>
</dbReference>
<comment type="subcellular location">
    <subcellularLocation>
        <location evidence="1">Nucleus</location>
    </subcellularLocation>
</comment>
<dbReference type="Pfam" id="PF00172">
    <property type="entry name" value="Zn_clus"/>
    <property type="match status" value="1"/>
</dbReference>
<dbReference type="PROSITE" id="PS50048">
    <property type="entry name" value="ZN2_CY6_FUNGAL_2"/>
    <property type="match status" value="1"/>
</dbReference>
<dbReference type="SUPFAM" id="SSF57701">
    <property type="entry name" value="Zn2/Cys6 DNA-binding domain"/>
    <property type="match status" value="1"/>
</dbReference>
<dbReference type="InterPro" id="IPR001138">
    <property type="entry name" value="Zn2Cys6_DnaBD"/>
</dbReference>
<feature type="compositionally biased region" description="Low complexity" evidence="3">
    <location>
        <begin position="79"/>
        <end position="96"/>
    </location>
</feature>
<dbReference type="RefSeq" id="XP_025380481.1">
    <property type="nucleotide sequence ID" value="XM_025523358.1"/>
</dbReference>
<evidence type="ECO:0000313" key="5">
    <source>
        <dbReference type="EMBL" id="PWN93283.1"/>
    </source>
</evidence>
<evidence type="ECO:0000256" key="3">
    <source>
        <dbReference type="SAM" id="MobiDB-lite"/>
    </source>
</evidence>
<dbReference type="Gene3D" id="4.10.240.10">
    <property type="entry name" value="Zn(2)-C6 fungal-type DNA-binding domain"/>
    <property type="match status" value="1"/>
</dbReference>
<evidence type="ECO:0000313" key="6">
    <source>
        <dbReference type="Proteomes" id="UP000245768"/>
    </source>
</evidence>
<feature type="domain" description="Zn(2)-C6 fungal-type" evidence="4">
    <location>
        <begin position="16"/>
        <end position="47"/>
    </location>
</feature>
<dbReference type="PROSITE" id="PS00463">
    <property type="entry name" value="ZN2_CY6_FUNGAL_1"/>
    <property type="match status" value="1"/>
</dbReference>
<dbReference type="OrthoDB" id="3362851at2759"/>
<dbReference type="GO" id="GO:0008270">
    <property type="term" value="F:zinc ion binding"/>
    <property type="evidence" value="ECO:0007669"/>
    <property type="project" value="InterPro"/>
</dbReference>
<gene>
    <name evidence="5" type="ORF">FA10DRAFT_277145</name>
</gene>
<proteinExistence type="predicted"/>
<name>A0A316YZ04_9BASI</name>
<dbReference type="Proteomes" id="UP000245768">
    <property type="component" value="Unassembled WGS sequence"/>
</dbReference>
<accession>A0A316YZ04</accession>
<evidence type="ECO:0000256" key="1">
    <source>
        <dbReference type="ARBA" id="ARBA00004123"/>
    </source>
</evidence>
<dbReference type="CDD" id="cd00067">
    <property type="entry name" value="GAL4"/>
    <property type="match status" value="1"/>
</dbReference>
<reference evidence="5" key="1">
    <citation type="journal article" date="2018" name="Mol. Biol. Evol.">
        <title>Broad Genomic Sampling Reveals a Smut Pathogenic Ancestry of the Fungal Clade Ustilaginomycotina.</title>
        <authorList>
            <person name="Kijpornyongpan T."/>
            <person name="Mondo S.J."/>
            <person name="Barry K."/>
            <person name="Sandor L."/>
            <person name="Lee J."/>
            <person name="Lipzen A."/>
            <person name="Pangilinan J."/>
            <person name="LaButti K."/>
            <person name="Hainaut M."/>
            <person name="Henrissat B."/>
            <person name="Grigoriev I.V."/>
            <person name="Spatafora J.W."/>
            <person name="Aime M.C."/>
        </authorList>
    </citation>
    <scope>NUCLEOTIDE SEQUENCE [LARGE SCALE GENOMIC DNA]</scope>
    <source>
        <strain evidence="5">MCA 4198</strain>
    </source>
</reference>
<dbReference type="EMBL" id="KZ819634">
    <property type="protein sequence ID" value="PWN93283.1"/>
    <property type="molecule type" value="Genomic_DNA"/>
</dbReference>